<keyword evidence="2 3" id="KW-0040">ANK repeat</keyword>
<dbReference type="SMART" id="SM00248">
    <property type="entry name" value="ANK"/>
    <property type="match status" value="6"/>
</dbReference>
<evidence type="ECO:0000313" key="5">
    <source>
        <dbReference type="EMBL" id="CDK31079.1"/>
    </source>
</evidence>
<evidence type="ECO:0000256" key="3">
    <source>
        <dbReference type="PROSITE-ProRule" id="PRU00023"/>
    </source>
</evidence>
<accession>V6DHQ8</accession>
<dbReference type="OrthoDB" id="7543342at2"/>
<protein>
    <submittedName>
        <fullName evidence="5">Ankyrin repeats containing protein</fullName>
    </submittedName>
</protein>
<dbReference type="STRING" id="673862.BABL1_gene_794"/>
<evidence type="ECO:0000256" key="4">
    <source>
        <dbReference type="SAM" id="Coils"/>
    </source>
</evidence>
<gene>
    <name evidence="5" type="ORF">BABL1_gene_794</name>
</gene>
<dbReference type="KEGG" id="dpb:BABL1_gene_794"/>
<name>V6DHQ8_9BACT</name>
<feature type="repeat" description="ANK" evidence="3">
    <location>
        <begin position="154"/>
        <end position="186"/>
    </location>
</feature>
<feature type="coiled-coil region" evidence="4">
    <location>
        <begin position="71"/>
        <end position="124"/>
    </location>
</feature>
<dbReference type="PROSITE" id="PS50297">
    <property type="entry name" value="ANK_REP_REGION"/>
    <property type="match status" value="2"/>
</dbReference>
<proteinExistence type="predicted"/>
<dbReference type="InterPro" id="IPR002110">
    <property type="entry name" value="Ankyrin_rpt"/>
</dbReference>
<evidence type="ECO:0000313" key="6">
    <source>
        <dbReference type="Proteomes" id="UP000018769"/>
    </source>
</evidence>
<dbReference type="HOGENOM" id="CLU_000134_57_1_7"/>
<dbReference type="AlphaFoldDB" id="V6DHQ8"/>
<dbReference type="SUPFAM" id="SSF48403">
    <property type="entry name" value="Ankyrin repeat"/>
    <property type="match status" value="1"/>
</dbReference>
<feature type="repeat" description="ANK" evidence="3">
    <location>
        <begin position="321"/>
        <end position="353"/>
    </location>
</feature>
<keyword evidence="6" id="KW-1185">Reference proteome</keyword>
<dbReference type="PANTHER" id="PTHR24171">
    <property type="entry name" value="ANKYRIN REPEAT DOMAIN-CONTAINING PROTEIN 39-RELATED"/>
    <property type="match status" value="1"/>
</dbReference>
<reference evidence="5 6" key="1">
    <citation type="journal article" date="2015" name="Biol. Direct">
        <title>Babela massiliensis, a representative of a widespread bacterial phylum with unusual adaptations to parasitism in amoebae.</title>
        <authorList>
            <person name="Pagnier I."/>
            <person name="Yutin N."/>
            <person name="Croce O."/>
            <person name="Makarova K.S."/>
            <person name="Wolf Y.I."/>
            <person name="Benamar S."/>
            <person name="Raoult D."/>
            <person name="Koonin E.V."/>
            <person name="La Scola B."/>
        </authorList>
    </citation>
    <scope>NUCLEOTIDE SEQUENCE [LARGE SCALE GENOMIC DNA]</scope>
    <source>
        <strain evidence="6">BABL1</strain>
    </source>
</reference>
<dbReference type="InterPro" id="IPR036770">
    <property type="entry name" value="Ankyrin_rpt-contain_sf"/>
</dbReference>
<organism evidence="5 6">
    <name type="scientific">Candidatus Babela massiliensis</name>
    <dbReference type="NCBI Taxonomy" id="673862"/>
    <lineage>
        <taxon>Bacteria</taxon>
        <taxon>Candidatus Babelota</taxon>
        <taxon>Candidatus Babeliae</taxon>
        <taxon>Candidatus Babeliales</taxon>
        <taxon>Candidatus Babeliaceae</taxon>
        <taxon>Candidatus Babela</taxon>
    </lineage>
</organism>
<dbReference type="PROSITE" id="PS50088">
    <property type="entry name" value="ANK_REPEAT"/>
    <property type="match status" value="4"/>
</dbReference>
<keyword evidence="1" id="KW-0677">Repeat</keyword>
<dbReference type="Pfam" id="PF12796">
    <property type="entry name" value="Ank_2"/>
    <property type="match status" value="2"/>
</dbReference>
<feature type="repeat" description="ANK" evidence="3">
    <location>
        <begin position="288"/>
        <end position="320"/>
    </location>
</feature>
<sequence>MKKLIIIISISILSILNSNFSYSMQKELKEFELPDEILLKIVTDTLEDIISKNKHNIFLTFCKISKFVNNIHIVNKQYNRISQDIKKLAEKYKSPDHLKKHFAFEESQLSKEELNKKLEKHLELGKDHNLYQNQAIRYVIAGANPNLEIESFGQVKSALTLSAEYGYLNLVKVLLKYNANVSYPNEWHLETALIIAVKNKNLRLIKILLPYNISLKSTEEINTALKEALEDNSTEIVKLLLKDIDNLDSIRYYFNNFTPLMYAIDKNNIEITKIILEKYPNVELQDIDGNTALILAVKNDNLEIIKLILKHYPNINTQNKFGYTALMYAIENNNEEVIKYLMERNPDLTLINQNQNNITHIAYRYKNQNIIDIINKKTEQDNLEIESLDIV</sequence>
<feature type="repeat" description="ANK" evidence="3">
    <location>
        <begin position="255"/>
        <end position="287"/>
    </location>
</feature>
<evidence type="ECO:0000256" key="2">
    <source>
        <dbReference type="ARBA" id="ARBA00023043"/>
    </source>
</evidence>
<dbReference type="eggNOG" id="COG0666">
    <property type="taxonomic scope" value="Bacteria"/>
</dbReference>
<dbReference type="Proteomes" id="UP000018769">
    <property type="component" value="Chromosome I"/>
</dbReference>
<dbReference type="EMBL" id="HG793133">
    <property type="protein sequence ID" value="CDK31079.1"/>
    <property type="molecule type" value="Genomic_DNA"/>
</dbReference>
<evidence type="ECO:0000256" key="1">
    <source>
        <dbReference type="ARBA" id="ARBA00022737"/>
    </source>
</evidence>
<keyword evidence="4" id="KW-0175">Coiled coil</keyword>
<dbReference type="RefSeq" id="WP_023793095.1">
    <property type="nucleotide sequence ID" value="NC_023003.1"/>
</dbReference>
<dbReference type="Gene3D" id="1.25.40.20">
    <property type="entry name" value="Ankyrin repeat-containing domain"/>
    <property type="match status" value="2"/>
</dbReference>
<dbReference type="Pfam" id="PF13606">
    <property type="entry name" value="Ank_3"/>
    <property type="match status" value="1"/>
</dbReference>